<name>A0A6A2ZUN0_HIBSY</name>
<dbReference type="PANTHER" id="PTHR31029">
    <property type="entry name" value="CYCLIN-DEPENDENT KINASE-LIKE PROTEIN"/>
    <property type="match status" value="1"/>
</dbReference>
<dbReference type="Pfam" id="PF24994">
    <property type="entry name" value="GIL1_IRKI_C"/>
    <property type="match status" value="1"/>
</dbReference>
<protein>
    <submittedName>
        <fullName evidence="3">Sec1/munc18-like (SM) proteins superfamily isoform 1</fullName>
    </submittedName>
</protein>
<dbReference type="InterPro" id="IPR056813">
    <property type="entry name" value="GIL1_IRKI_C"/>
</dbReference>
<accession>A0A6A2ZUN0</accession>
<feature type="region of interest" description="Disordered" evidence="1">
    <location>
        <begin position="1"/>
        <end position="80"/>
    </location>
</feature>
<evidence type="ECO:0000313" key="3">
    <source>
        <dbReference type="EMBL" id="KAE8694575.1"/>
    </source>
</evidence>
<sequence>MALSSSSSKSLPPPTPPRQTALFTPIQECEREEQEGGAPSLNKDKGLTPKHLSTPPNDKNIGKPNAMKRRESGGGWDGSEASRLKYSMAELEKKLNKLEVYCHNLKSSLDECNINSPYRIDKMHSIHQVKNQDGVVGANEKAWPEPLLQAFLVRQRVWLVHLLANSVHPGLPTFRVDKGVKFDSVYMEETDGERARNLVPRRVRIMITPGFYVYGTVVKCKVICSYANNMV</sequence>
<evidence type="ECO:0000313" key="4">
    <source>
        <dbReference type="Proteomes" id="UP000436088"/>
    </source>
</evidence>
<dbReference type="InterPro" id="IPR042316">
    <property type="entry name" value="IRKI-like"/>
</dbReference>
<dbReference type="AlphaFoldDB" id="A0A6A2ZUN0"/>
<dbReference type="Proteomes" id="UP000436088">
    <property type="component" value="Unassembled WGS sequence"/>
</dbReference>
<reference evidence="3" key="1">
    <citation type="submission" date="2019-09" db="EMBL/GenBank/DDBJ databases">
        <title>Draft genome information of white flower Hibiscus syriacus.</title>
        <authorList>
            <person name="Kim Y.-M."/>
        </authorList>
    </citation>
    <scope>NUCLEOTIDE SEQUENCE [LARGE SCALE GENOMIC DNA]</scope>
    <source>
        <strain evidence="3">YM2019G1</strain>
    </source>
</reference>
<comment type="caution">
    <text evidence="3">The sequence shown here is derived from an EMBL/GenBank/DDBJ whole genome shotgun (WGS) entry which is preliminary data.</text>
</comment>
<organism evidence="3 4">
    <name type="scientific">Hibiscus syriacus</name>
    <name type="common">Rose of Sharon</name>
    <dbReference type="NCBI Taxonomy" id="106335"/>
    <lineage>
        <taxon>Eukaryota</taxon>
        <taxon>Viridiplantae</taxon>
        <taxon>Streptophyta</taxon>
        <taxon>Embryophyta</taxon>
        <taxon>Tracheophyta</taxon>
        <taxon>Spermatophyta</taxon>
        <taxon>Magnoliopsida</taxon>
        <taxon>eudicotyledons</taxon>
        <taxon>Gunneridae</taxon>
        <taxon>Pentapetalae</taxon>
        <taxon>rosids</taxon>
        <taxon>malvids</taxon>
        <taxon>Malvales</taxon>
        <taxon>Malvaceae</taxon>
        <taxon>Malvoideae</taxon>
        <taxon>Hibiscus</taxon>
    </lineage>
</organism>
<proteinExistence type="predicted"/>
<evidence type="ECO:0000256" key="1">
    <source>
        <dbReference type="SAM" id="MobiDB-lite"/>
    </source>
</evidence>
<evidence type="ECO:0000259" key="2">
    <source>
        <dbReference type="Pfam" id="PF24994"/>
    </source>
</evidence>
<feature type="compositionally biased region" description="Low complexity" evidence="1">
    <location>
        <begin position="1"/>
        <end position="10"/>
    </location>
</feature>
<dbReference type="EMBL" id="VEPZ02001107">
    <property type="protein sequence ID" value="KAE8694575.1"/>
    <property type="molecule type" value="Genomic_DNA"/>
</dbReference>
<keyword evidence="4" id="KW-1185">Reference proteome</keyword>
<gene>
    <name evidence="3" type="ORF">F3Y22_tig00110777pilonHSYRG00011</name>
</gene>
<dbReference type="PANTHER" id="PTHR31029:SF4">
    <property type="entry name" value="CYCLIN-DEPENDENT KINASE-LIKE PROTEIN"/>
    <property type="match status" value="1"/>
</dbReference>
<feature type="domain" description="GIL1/IRKI C-terminal" evidence="2">
    <location>
        <begin position="174"/>
        <end position="222"/>
    </location>
</feature>